<evidence type="ECO:0000256" key="7">
    <source>
        <dbReference type="ARBA" id="ARBA00022984"/>
    </source>
</evidence>
<dbReference type="GO" id="GO:0016757">
    <property type="term" value="F:glycosyltransferase activity"/>
    <property type="evidence" value="ECO:0007669"/>
    <property type="project" value="UniProtKB-KW"/>
</dbReference>
<evidence type="ECO:0000256" key="1">
    <source>
        <dbReference type="ARBA" id="ARBA00004752"/>
    </source>
</evidence>
<evidence type="ECO:0000256" key="4">
    <source>
        <dbReference type="ARBA" id="ARBA00022679"/>
    </source>
</evidence>
<sequence>MVFAGIALLAGCTTTSSTPAPVAFSPRANPAAAQAYAATTNEPYKVDAIDVADIDPKYLRQVVDFPTREQVGTIVVDPHERFVYLVREHGKALRYGVGVGKAGLEFTGTATIEYKKKWPHWTPTSDMIKREPARYKPWQKGMDGGARNPLGARALYLFKNGKDTLFRIHGTTEPWSIGKAVSSGCIRMVNQDIIDLYSRVPDGSKVVVR</sequence>
<dbReference type="InterPro" id="IPR038063">
    <property type="entry name" value="Transpep_catalytic_dom"/>
</dbReference>
<evidence type="ECO:0000256" key="8">
    <source>
        <dbReference type="ARBA" id="ARBA00023316"/>
    </source>
</evidence>
<dbReference type="KEGG" id="bbet:F8237_35415"/>
<keyword evidence="8 9" id="KW-0961">Cell wall biogenesis/degradation</keyword>
<dbReference type="CDD" id="cd16913">
    <property type="entry name" value="YkuD_like"/>
    <property type="match status" value="1"/>
</dbReference>
<reference evidence="12" key="1">
    <citation type="submission" date="2019-10" db="EMBL/GenBank/DDBJ databases">
        <title>Complete Genome Sequence of Bradyrhizobium betae type strain PL7HG1T.</title>
        <authorList>
            <person name="Bromfield E.S.P."/>
            <person name="Cloutier S."/>
        </authorList>
    </citation>
    <scope>NUCLEOTIDE SEQUENCE [LARGE SCALE GENOMIC DNA]</scope>
    <source>
        <strain evidence="12">PL7HG1</strain>
        <plasmid evidence="12">pbbpl7hg1</plasmid>
    </source>
</reference>
<dbReference type="EMBL" id="CP044544">
    <property type="protein sequence ID" value="QFI77667.1"/>
    <property type="molecule type" value="Genomic_DNA"/>
</dbReference>
<dbReference type="GO" id="GO:0071555">
    <property type="term" value="P:cell wall organization"/>
    <property type="evidence" value="ECO:0007669"/>
    <property type="project" value="UniProtKB-UniRule"/>
</dbReference>
<comment type="similarity">
    <text evidence="2">Belongs to the YkuD family.</text>
</comment>
<keyword evidence="11" id="KW-0614">Plasmid</keyword>
<evidence type="ECO:0000313" key="11">
    <source>
        <dbReference type="EMBL" id="QFI77667.1"/>
    </source>
</evidence>
<dbReference type="GO" id="GO:0071972">
    <property type="term" value="F:peptidoglycan L,D-transpeptidase activity"/>
    <property type="evidence" value="ECO:0007669"/>
    <property type="project" value="TreeGrafter"/>
</dbReference>
<gene>
    <name evidence="11" type="ORF">F8237_35415</name>
</gene>
<dbReference type="Proteomes" id="UP000325641">
    <property type="component" value="Plasmid pBbPL7HG1"/>
</dbReference>
<dbReference type="PANTHER" id="PTHR30582">
    <property type="entry name" value="L,D-TRANSPEPTIDASE"/>
    <property type="match status" value="1"/>
</dbReference>
<evidence type="ECO:0000256" key="6">
    <source>
        <dbReference type="ARBA" id="ARBA00022960"/>
    </source>
</evidence>
<evidence type="ECO:0000256" key="3">
    <source>
        <dbReference type="ARBA" id="ARBA00022676"/>
    </source>
</evidence>
<dbReference type="InterPro" id="IPR050979">
    <property type="entry name" value="LD-transpeptidase"/>
</dbReference>
<evidence type="ECO:0000256" key="5">
    <source>
        <dbReference type="ARBA" id="ARBA00022801"/>
    </source>
</evidence>
<dbReference type="GO" id="GO:0018104">
    <property type="term" value="P:peptidoglycan-protein cross-linking"/>
    <property type="evidence" value="ECO:0007669"/>
    <property type="project" value="TreeGrafter"/>
</dbReference>
<dbReference type="GO" id="GO:0008360">
    <property type="term" value="P:regulation of cell shape"/>
    <property type="evidence" value="ECO:0007669"/>
    <property type="project" value="UniProtKB-UniRule"/>
</dbReference>
<dbReference type="InterPro" id="IPR005490">
    <property type="entry name" value="LD_TPept_cat_dom"/>
</dbReference>
<feature type="active site" description="Proton donor/acceptor" evidence="9">
    <location>
        <position position="169"/>
    </location>
</feature>
<dbReference type="Gene3D" id="2.40.440.10">
    <property type="entry name" value="L,D-transpeptidase catalytic domain-like"/>
    <property type="match status" value="1"/>
</dbReference>
<dbReference type="OrthoDB" id="9795305at2"/>
<feature type="active site" description="Nucleophile" evidence="9">
    <location>
        <position position="185"/>
    </location>
</feature>
<dbReference type="PANTHER" id="PTHR30582:SF24">
    <property type="entry name" value="L,D-TRANSPEPTIDASE ERFK_SRFK-RELATED"/>
    <property type="match status" value="1"/>
</dbReference>
<protein>
    <submittedName>
        <fullName evidence="11">L,D-transpeptidase</fullName>
    </submittedName>
</protein>
<evidence type="ECO:0000256" key="9">
    <source>
        <dbReference type="PROSITE-ProRule" id="PRU01373"/>
    </source>
</evidence>
<dbReference type="PROSITE" id="PS52029">
    <property type="entry name" value="LD_TPASE"/>
    <property type="match status" value="1"/>
</dbReference>
<keyword evidence="3" id="KW-0328">Glycosyltransferase</keyword>
<proteinExistence type="inferred from homology"/>
<keyword evidence="6 9" id="KW-0133">Cell shape</keyword>
<dbReference type="FunFam" id="2.40.440.10:FF:000002">
    <property type="entry name" value="L,D-transpeptidase ErfK/SrfK"/>
    <property type="match status" value="1"/>
</dbReference>
<dbReference type="SUPFAM" id="SSF141523">
    <property type="entry name" value="L,D-transpeptidase catalytic domain-like"/>
    <property type="match status" value="1"/>
</dbReference>
<comment type="pathway">
    <text evidence="1 9">Cell wall biogenesis; peptidoglycan biosynthesis.</text>
</comment>
<feature type="domain" description="L,D-TPase catalytic" evidence="10">
    <location>
        <begin position="72"/>
        <end position="209"/>
    </location>
</feature>
<keyword evidence="5" id="KW-0378">Hydrolase</keyword>
<evidence type="ECO:0000313" key="12">
    <source>
        <dbReference type="Proteomes" id="UP000325641"/>
    </source>
</evidence>
<evidence type="ECO:0000259" key="10">
    <source>
        <dbReference type="PROSITE" id="PS52029"/>
    </source>
</evidence>
<dbReference type="UniPathway" id="UPA00219"/>
<organism evidence="11 12">
    <name type="scientific">Bradyrhizobium betae</name>
    <dbReference type="NCBI Taxonomy" id="244734"/>
    <lineage>
        <taxon>Bacteria</taxon>
        <taxon>Pseudomonadati</taxon>
        <taxon>Pseudomonadota</taxon>
        <taxon>Alphaproteobacteria</taxon>
        <taxon>Hyphomicrobiales</taxon>
        <taxon>Nitrobacteraceae</taxon>
        <taxon>Bradyrhizobium</taxon>
    </lineage>
</organism>
<geneLocation type="plasmid" evidence="12">
    <name>pbbpl7hg1</name>
</geneLocation>
<dbReference type="GO" id="GO:0005576">
    <property type="term" value="C:extracellular region"/>
    <property type="evidence" value="ECO:0007669"/>
    <property type="project" value="TreeGrafter"/>
</dbReference>
<name>A0A5P6PHC6_9BRAD</name>
<keyword evidence="7 9" id="KW-0573">Peptidoglycan synthesis</keyword>
<accession>A0A5P6PHC6</accession>
<keyword evidence="4" id="KW-0808">Transferase</keyword>
<dbReference type="AlphaFoldDB" id="A0A5P6PHC6"/>
<dbReference type="Pfam" id="PF03734">
    <property type="entry name" value="YkuD"/>
    <property type="match status" value="1"/>
</dbReference>
<evidence type="ECO:0000256" key="2">
    <source>
        <dbReference type="ARBA" id="ARBA00005992"/>
    </source>
</evidence>